<protein>
    <submittedName>
        <fullName evidence="3">U1756h</fullName>
    </submittedName>
</protein>
<accession>Q49950</accession>
<feature type="region of interest" description="Disordered" evidence="1">
    <location>
        <begin position="40"/>
        <end position="61"/>
    </location>
</feature>
<feature type="transmembrane region" description="Helical" evidence="2">
    <location>
        <begin position="12"/>
        <end position="35"/>
    </location>
</feature>
<reference evidence="3" key="2">
    <citation type="submission" date="1995-05" db="EMBL/GenBank/DDBJ databases">
        <authorList>
            <person name="Smith D.R."/>
        </authorList>
    </citation>
    <scope>NUCLEOTIDE SEQUENCE</scope>
</reference>
<reference evidence="3" key="1">
    <citation type="submission" date="1994-09" db="EMBL/GenBank/DDBJ databases">
        <authorList>
            <person name="Robison K"/>
        </authorList>
    </citation>
    <scope>NUCLEOTIDE SEQUENCE</scope>
</reference>
<organism evidence="3">
    <name type="scientific">Mycobacterium leprae</name>
    <dbReference type="NCBI Taxonomy" id="1769"/>
    <lineage>
        <taxon>Bacteria</taxon>
        <taxon>Bacillati</taxon>
        <taxon>Actinomycetota</taxon>
        <taxon>Actinomycetes</taxon>
        <taxon>Mycobacteriales</taxon>
        <taxon>Mycobacteriaceae</taxon>
        <taxon>Mycobacterium</taxon>
    </lineage>
</organism>
<dbReference type="AlphaFoldDB" id="Q49950"/>
<dbReference type="PIR" id="T45174">
    <property type="entry name" value="T45174"/>
</dbReference>
<name>Q49950_MYCLR</name>
<evidence type="ECO:0000256" key="2">
    <source>
        <dbReference type="SAM" id="Phobius"/>
    </source>
</evidence>
<keyword evidence="2" id="KW-0472">Membrane</keyword>
<keyword evidence="2" id="KW-0812">Transmembrane</keyword>
<sequence length="61" mass="6378">MAQRALATRDPAALTAVSAKLAAIGIISVAAVAVAERLPDADHGRPKISRRGIDATYPQQR</sequence>
<proteinExistence type="predicted"/>
<evidence type="ECO:0000256" key="1">
    <source>
        <dbReference type="SAM" id="MobiDB-lite"/>
    </source>
</evidence>
<evidence type="ECO:0000313" key="3">
    <source>
        <dbReference type="EMBL" id="AAA62898.1"/>
    </source>
</evidence>
<keyword evidence="2" id="KW-1133">Transmembrane helix</keyword>
<dbReference type="EMBL" id="U15180">
    <property type="protein sequence ID" value="AAA62898.1"/>
    <property type="molecule type" value="Genomic_DNA"/>
</dbReference>